<feature type="domain" description="RGS" evidence="2">
    <location>
        <begin position="334"/>
        <end position="452"/>
    </location>
</feature>
<feature type="transmembrane region" description="Helical" evidence="1">
    <location>
        <begin position="6"/>
        <end position="24"/>
    </location>
</feature>
<protein>
    <submittedName>
        <fullName evidence="3">Regulator of g protein signaling</fullName>
    </submittedName>
</protein>
<dbReference type="InterPro" id="IPR036305">
    <property type="entry name" value="RGS_sf"/>
</dbReference>
<feature type="transmembrane region" description="Helical" evidence="1">
    <location>
        <begin position="227"/>
        <end position="246"/>
    </location>
</feature>
<feature type="transmembrane region" description="Helical" evidence="1">
    <location>
        <begin position="258"/>
        <end position="281"/>
    </location>
</feature>
<dbReference type="InterPro" id="IPR044926">
    <property type="entry name" value="RGS_subdomain_2"/>
</dbReference>
<proteinExistence type="predicted"/>
<keyword evidence="1" id="KW-0472">Membrane</keyword>
<dbReference type="PANTHER" id="PTHR10845:SF192">
    <property type="entry name" value="DOUBLE HIT, ISOFORM B"/>
    <property type="match status" value="1"/>
</dbReference>
<dbReference type="SMART" id="SM00315">
    <property type="entry name" value="RGS"/>
    <property type="match status" value="1"/>
</dbReference>
<feature type="transmembrane region" description="Helical" evidence="1">
    <location>
        <begin position="200"/>
        <end position="220"/>
    </location>
</feature>
<keyword evidence="1" id="KW-1133">Transmembrane helix</keyword>
<dbReference type="Gene3D" id="1.10.167.10">
    <property type="entry name" value="Regulator of G-protein Signalling 4, domain 2"/>
    <property type="match status" value="1"/>
</dbReference>
<comment type="caution">
    <text evidence="3">The sequence shown here is derived from an EMBL/GenBank/DDBJ whole genome shotgun (WGS) entry which is preliminary data.</text>
</comment>
<dbReference type="Pfam" id="PF00615">
    <property type="entry name" value="RGS"/>
    <property type="match status" value="1"/>
</dbReference>
<dbReference type="PANTHER" id="PTHR10845">
    <property type="entry name" value="REGULATOR OF G PROTEIN SIGNALING"/>
    <property type="match status" value="1"/>
</dbReference>
<dbReference type="AlphaFoldDB" id="A0AAV7YJ53"/>
<dbReference type="SUPFAM" id="SSF48097">
    <property type="entry name" value="Regulator of G-protein signaling, RGS"/>
    <property type="match status" value="1"/>
</dbReference>
<gene>
    <name evidence="3" type="ORF">M0812_23991</name>
</gene>
<feature type="transmembrane region" description="Helical" evidence="1">
    <location>
        <begin position="160"/>
        <end position="180"/>
    </location>
</feature>
<dbReference type="PROSITE" id="PS50132">
    <property type="entry name" value="RGS"/>
    <property type="match status" value="1"/>
</dbReference>
<feature type="transmembrane region" description="Helical" evidence="1">
    <location>
        <begin position="36"/>
        <end position="56"/>
    </location>
</feature>
<evidence type="ECO:0000256" key="1">
    <source>
        <dbReference type="SAM" id="Phobius"/>
    </source>
</evidence>
<organism evidence="3 4">
    <name type="scientific">Anaeramoeba flamelloides</name>
    <dbReference type="NCBI Taxonomy" id="1746091"/>
    <lineage>
        <taxon>Eukaryota</taxon>
        <taxon>Metamonada</taxon>
        <taxon>Anaeramoebidae</taxon>
        <taxon>Anaeramoeba</taxon>
    </lineage>
</organism>
<dbReference type="PRINTS" id="PR01301">
    <property type="entry name" value="RGSPROTEIN"/>
</dbReference>
<feature type="transmembrane region" description="Helical" evidence="1">
    <location>
        <begin position="68"/>
        <end position="85"/>
    </location>
</feature>
<dbReference type="EMBL" id="JANTQA010000057">
    <property type="protein sequence ID" value="KAJ3428662.1"/>
    <property type="molecule type" value="Genomic_DNA"/>
</dbReference>
<sequence>MDYSLFIPCLILICSNTFLFFFFLKRHHKQPVKIRSKIFTITFLVGGVIYVAAWWIFSEYEKEINKYFFYYCNQVFPNMYLLIFLGRTLRLRFIYTGNRNKLIEAKRSYLSSEKINKETSSSRGGERSDIGGVETKKKEELGKLETKFFLKQSRISEKRLFFILASFFIGYSILSVILYYGTGIKSMHDFYEIDASIDNIPFNIVFGFNIISWIFSLFLIRKIKDNYFIRNEIVFILIVTILYSPANLIGLNTKNIKLIIISTTIYQFLIAHITVAIPIYISYVRERKINRIIKDREKTRKKITKKNSKGEINFENSSDDGDTSCDSLTGEFRNFTDIISISKLITYWMLFAELNYSIENIMFVRFVRTFQNQKLKRKRKKISNRIYNEFIKSGSICQINLSYKCSKKLISNYESDPSDIELFEDAKNEIIYLMFSNSYPIFLESRIYKEMLIQEKIRDPLKSVTNQKEIDDKTDLDLVVIESESDKET</sequence>
<name>A0AAV7YJ53_9EUKA</name>
<keyword evidence="1" id="KW-0812">Transmembrane</keyword>
<evidence type="ECO:0000313" key="4">
    <source>
        <dbReference type="Proteomes" id="UP001146793"/>
    </source>
</evidence>
<dbReference type="Proteomes" id="UP001146793">
    <property type="component" value="Unassembled WGS sequence"/>
</dbReference>
<dbReference type="CDD" id="cd07440">
    <property type="entry name" value="RGS"/>
    <property type="match status" value="1"/>
</dbReference>
<accession>A0AAV7YJ53</accession>
<reference evidence="3" key="1">
    <citation type="submission" date="2022-08" db="EMBL/GenBank/DDBJ databases">
        <title>Novel sulphate-reducing endosymbionts in the free-living metamonad Anaeramoeba.</title>
        <authorList>
            <person name="Jerlstrom-Hultqvist J."/>
            <person name="Cepicka I."/>
            <person name="Gallot-Lavallee L."/>
            <person name="Salas-Leiva D."/>
            <person name="Curtis B.A."/>
            <person name="Zahonova K."/>
            <person name="Pipaliya S."/>
            <person name="Dacks J."/>
            <person name="Roger A.J."/>
        </authorList>
    </citation>
    <scope>NUCLEOTIDE SEQUENCE</scope>
    <source>
        <strain evidence="3">Busselton2</strain>
    </source>
</reference>
<evidence type="ECO:0000259" key="2">
    <source>
        <dbReference type="PROSITE" id="PS50132"/>
    </source>
</evidence>
<dbReference type="InterPro" id="IPR016137">
    <property type="entry name" value="RGS"/>
</dbReference>
<evidence type="ECO:0000313" key="3">
    <source>
        <dbReference type="EMBL" id="KAJ3428662.1"/>
    </source>
</evidence>